<comment type="similarity">
    <text evidence="11">Belongs to the Thz kinase family.</text>
</comment>
<dbReference type="InterPro" id="IPR029056">
    <property type="entry name" value="Ribokinase-like"/>
</dbReference>
<keyword evidence="6 11" id="KW-0547">Nucleotide-binding</keyword>
<evidence type="ECO:0000313" key="12">
    <source>
        <dbReference type="EMBL" id="SEM11577.1"/>
    </source>
</evidence>
<keyword evidence="13" id="KW-1185">Reference proteome</keyword>
<reference evidence="12 13" key="1">
    <citation type="submission" date="2016-10" db="EMBL/GenBank/DDBJ databases">
        <authorList>
            <person name="de Groot N.N."/>
        </authorList>
    </citation>
    <scope>NUCLEOTIDE SEQUENCE [LARGE SCALE GENOMIC DNA]</scope>
    <source>
        <strain evidence="12 13">DSM 8423</strain>
    </source>
</reference>
<accession>A0A1H7VS02</accession>
<evidence type="ECO:0000313" key="13">
    <source>
        <dbReference type="Proteomes" id="UP000198744"/>
    </source>
</evidence>
<evidence type="ECO:0000256" key="9">
    <source>
        <dbReference type="ARBA" id="ARBA00022842"/>
    </source>
</evidence>
<keyword evidence="8 11" id="KW-0067">ATP-binding</keyword>
<evidence type="ECO:0000256" key="11">
    <source>
        <dbReference type="HAMAP-Rule" id="MF_00228"/>
    </source>
</evidence>
<dbReference type="GO" id="GO:0004417">
    <property type="term" value="F:hydroxyethylthiazole kinase activity"/>
    <property type="evidence" value="ECO:0007669"/>
    <property type="project" value="UniProtKB-UniRule"/>
</dbReference>
<organism evidence="12 13">
    <name type="scientific">Syntrophus gentianae</name>
    <dbReference type="NCBI Taxonomy" id="43775"/>
    <lineage>
        <taxon>Bacteria</taxon>
        <taxon>Pseudomonadati</taxon>
        <taxon>Thermodesulfobacteriota</taxon>
        <taxon>Syntrophia</taxon>
        <taxon>Syntrophales</taxon>
        <taxon>Syntrophaceae</taxon>
        <taxon>Syntrophus</taxon>
    </lineage>
</organism>
<name>A0A1H7VS02_9BACT</name>
<dbReference type="HAMAP" id="MF_00228">
    <property type="entry name" value="Thz_kinase"/>
    <property type="match status" value="1"/>
</dbReference>
<dbReference type="InterPro" id="IPR000417">
    <property type="entry name" value="Hyethyz_kinase"/>
</dbReference>
<dbReference type="NCBIfam" id="NF006830">
    <property type="entry name" value="PRK09355.1"/>
    <property type="match status" value="1"/>
</dbReference>
<dbReference type="AlphaFoldDB" id="A0A1H7VS02"/>
<feature type="binding site" evidence="11">
    <location>
        <position position="170"/>
    </location>
    <ligand>
        <name>ATP</name>
        <dbReference type="ChEBI" id="CHEBI:30616"/>
    </ligand>
</feature>
<protein>
    <recommendedName>
        <fullName evidence="11">Hydroxyethylthiazole kinase</fullName>
        <ecNumber evidence="11">2.7.1.50</ecNumber>
    </recommendedName>
    <alternativeName>
        <fullName evidence="11">4-methyl-5-beta-hydroxyethylthiazole kinase</fullName>
        <shortName evidence="11">TH kinase</shortName>
        <shortName evidence="11">Thz kinase</shortName>
    </alternativeName>
</protein>
<keyword evidence="9 11" id="KW-0460">Magnesium</keyword>
<dbReference type="Proteomes" id="UP000198744">
    <property type="component" value="Unassembled WGS sequence"/>
</dbReference>
<evidence type="ECO:0000256" key="10">
    <source>
        <dbReference type="ARBA" id="ARBA00022977"/>
    </source>
</evidence>
<evidence type="ECO:0000256" key="5">
    <source>
        <dbReference type="ARBA" id="ARBA00022723"/>
    </source>
</evidence>
<dbReference type="UniPathway" id="UPA00060">
    <property type="reaction ID" value="UER00139"/>
</dbReference>
<evidence type="ECO:0000256" key="7">
    <source>
        <dbReference type="ARBA" id="ARBA00022777"/>
    </source>
</evidence>
<dbReference type="STRING" id="43775.SAMN04489760_104131"/>
<evidence type="ECO:0000256" key="4">
    <source>
        <dbReference type="ARBA" id="ARBA00022679"/>
    </source>
</evidence>
<comment type="catalytic activity">
    <reaction evidence="1 11">
        <text>5-(2-hydroxyethyl)-4-methylthiazole + ATP = 4-methyl-5-(2-phosphooxyethyl)-thiazole + ADP + H(+)</text>
        <dbReference type="Rhea" id="RHEA:24212"/>
        <dbReference type="ChEBI" id="CHEBI:15378"/>
        <dbReference type="ChEBI" id="CHEBI:17957"/>
        <dbReference type="ChEBI" id="CHEBI:30616"/>
        <dbReference type="ChEBI" id="CHEBI:58296"/>
        <dbReference type="ChEBI" id="CHEBI:456216"/>
        <dbReference type="EC" id="2.7.1.50"/>
    </reaction>
</comment>
<keyword evidence="5 11" id="KW-0479">Metal-binding</keyword>
<feature type="binding site" evidence="11">
    <location>
        <position position="123"/>
    </location>
    <ligand>
        <name>ATP</name>
        <dbReference type="ChEBI" id="CHEBI:30616"/>
    </ligand>
</feature>
<proteinExistence type="inferred from homology"/>
<dbReference type="PRINTS" id="PR01099">
    <property type="entry name" value="HYETHTZKNASE"/>
</dbReference>
<comment type="pathway">
    <text evidence="3 11">Cofactor biosynthesis; thiamine diphosphate biosynthesis; 4-methyl-5-(2-phosphoethyl)-thiazole from 5-(2-hydroxyethyl)-4-methylthiazole: step 1/1.</text>
</comment>
<dbReference type="GO" id="GO:0005524">
    <property type="term" value="F:ATP binding"/>
    <property type="evidence" value="ECO:0007669"/>
    <property type="project" value="UniProtKB-UniRule"/>
</dbReference>
<dbReference type="EMBL" id="FOBS01000004">
    <property type="protein sequence ID" value="SEM11577.1"/>
    <property type="molecule type" value="Genomic_DNA"/>
</dbReference>
<evidence type="ECO:0000256" key="3">
    <source>
        <dbReference type="ARBA" id="ARBA00004868"/>
    </source>
</evidence>
<feature type="binding site" evidence="11">
    <location>
        <position position="47"/>
    </location>
    <ligand>
        <name>substrate</name>
    </ligand>
</feature>
<dbReference type="GO" id="GO:0000287">
    <property type="term" value="F:magnesium ion binding"/>
    <property type="evidence" value="ECO:0007669"/>
    <property type="project" value="UniProtKB-UniRule"/>
</dbReference>
<dbReference type="Pfam" id="PF02110">
    <property type="entry name" value="HK"/>
    <property type="match status" value="1"/>
</dbReference>
<dbReference type="Gene3D" id="3.40.1190.20">
    <property type="match status" value="1"/>
</dbReference>
<gene>
    <name evidence="11" type="primary">thiM</name>
    <name evidence="12" type="ORF">SAMN04489760_104131</name>
</gene>
<dbReference type="GO" id="GO:0009228">
    <property type="term" value="P:thiamine biosynthetic process"/>
    <property type="evidence" value="ECO:0007669"/>
    <property type="project" value="UniProtKB-KW"/>
</dbReference>
<dbReference type="PIRSF" id="PIRSF000513">
    <property type="entry name" value="Thz_kinase"/>
    <property type="match status" value="1"/>
</dbReference>
<dbReference type="RefSeq" id="WP_093882486.1">
    <property type="nucleotide sequence ID" value="NZ_FOBS01000004.1"/>
</dbReference>
<dbReference type="OrthoDB" id="8909021at2"/>
<evidence type="ECO:0000256" key="8">
    <source>
        <dbReference type="ARBA" id="ARBA00022840"/>
    </source>
</evidence>
<keyword evidence="7 11" id="KW-0418">Kinase</keyword>
<dbReference type="CDD" id="cd01170">
    <property type="entry name" value="THZ_kinase"/>
    <property type="match status" value="1"/>
</dbReference>
<comment type="function">
    <text evidence="11">Catalyzes the phosphorylation of the hydroxyl group of 4-methyl-5-beta-hydroxyethylthiazole (THZ).</text>
</comment>
<dbReference type="NCBIfam" id="TIGR00694">
    <property type="entry name" value="thiM"/>
    <property type="match status" value="1"/>
</dbReference>
<dbReference type="EC" id="2.7.1.50" evidence="11"/>
<keyword evidence="4 11" id="KW-0808">Transferase</keyword>
<sequence>MSITPENTWASVSAIRDQAPLIHNITNYVVMNSTANALLALGASPVMAHAQEEVEDMVNIASALVINIGTLSAPWVEAMGSAARKAAGRGIPLVLDPVGAGATAYRTQTVRKLMDTVSPTIIRGNASEILALATSEKGETKGVDATESSQNAIEAAHWLNERYGSTVCISGETDFIVGDQVVIGIGNGHPLMTRVTGLGCTASALCGAFAAVNSSFPLAAAQAMAVMGIAGEMAAEISPGPGSLQLHFLDFLYRLTKDDLARRLRISAGAG</sequence>
<dbReference type="GO" id="GO:0009229">
    <property type="term" value="P:thiamine diphosphate biosynthetic process"/>
    <property type="evidence" value="ECO:0007669"/>
    <property type="project" value="UniProtKB-UniRule"/>
</dbReference>
<evidence type="ECO:0000256" key="1">
    <source>
        <dbReference type="ARBA" id="ARBA00001771"/>
    </source>
</evidence>
<evidence type="ECO:0000256" key="2">
    <source>
        <dbReference type="ARBA" id="ARBA00001946"/>
    </source>
</evidence>
<comment type="cofactor">
    <cofactor evidence="2 11">
        <name>Mg(2+)</name>
        <dbReference type="ChEBI" id="CHEBI:18420"/>
    </cofactor>
</comment>
<dbReference type="SUPFAM" id="SSF53613">
    <property type="entry name" value="Ribokinase-like"/>
    <property type="match status" value="1"/>
</dbReference>
<evidence type="ECO:0000256" key="6">
    <source>
        <dbReference type="ARBA" id="ARBA00022741"/>
    </source>
</evidence>
<feature type="binding site" evidence="11">
    <location>
        <position position="197"/>
    </location>
    <ligand>
        <name>substrate</name>
    </ligand>
</feature>
<keyword evidence="10 11" id="KW-0784">Thiamine biosynthesis</keyword>